<protein>
    <recommendedName>
        <fullName evidence="2">Class I SAM-dependent methyltransferase</fullName>
    </recommendedName>
</protein>
<accession>A0A7C2K3S3</accession>
<proteinExistence type="predicted"/>
<name>A0A7C2K3S3_UNCW3</name>
<dbReference type="AlphaFoldDB" id="A0A7C2K3S3"/>
<dbReference type="InterPro" id="IPR029063">
    <property type="entry name" value="SAM-dependent_MTases_sf"/>
</dbReference>
<comment type="caution">
    <text evidence="1">The sequence shown here is derived from an EMBL/GenBank/DDBJ whole genome shotgun (WGS) entry which is preliminary data.</text>
</comment>
<dbReference type="CDD" id="cd02440">
    <property type="entry name" value="AdoMet_MTases"/>
    <property type="match status" value="1"/>
</dbReference>
<dbReference type="Gene3D" id="3.40.50.150">
    <property type="entry name" value="Vaccinia Virus protein VP39"/>
    <property type="match status" value="1"/>
</dbReference>
<reference evidence="1" key="1">
    <citation type="journal article" date="2020" name="mSystems">
        <title>Genome- and Community-Level Interaction Insights into Carbon Utilization and Element Cycling Functions of Hydrothermarchaeota in Hydrothermal Sediment.</title>
        <authorList>
            <person name="Zhou Z."/>
            <person name="Liu Y."/>
            <person name="Xu W."/>
            <person name="Pan J."/>
            <person name="Luo Z.H."/>
            <person name="Li M."/>
        </authorList>
    </citation>
    <scope>NUCLEOTIDE SEQUENCE [LARGE SCALE GENOMIC DNA]</scope>
    <source>
        <strain evidence="1">SpSt-34</strain>
    </source>
</reference>
<dbReference type="EMBL" id="DSOL01000018">
    <property type="protein sequence ID" value="HEN27189.1"/>
    <property type="molecule type" value="Genomic_DNA"/>
</dbReference>
<evidence type="ECO:0000313" key="1">
    <source>
        <dbReference type="EMBL" id="HEN27189.1"/>
    </source>
</evidence>
<sequence>MPTSHFLQLNEIVELIVYTNPLRILDIGVGFGKYGFLSREFLELWGEEENYCNWKRLIDGVEAFPKYITPVHNFIYNNIFIGDALKIIPQLNTEYDLVLLIDVIEHLTFEEGIELIKNCLKIGRNLIISTPKKVWERPESFGNPYEAHKFRWLKKHFSQFEKKFFVPNPYSLICYIGDDAPRVRKMLIKRKIGQSFPLLKKALLFFKKIFNNKKEVS</sequence>
<evidence type="ECO:0008006" key="2">
    <source>
        <dbReference type="Google" id="ProtNLM"/>
    </source>
</evidence>
<organism evidence="1">
    <name type="scientific">candidate division WOR-3 bacterium</name>
    <dbReference type="NCBI Taxonomy" id="2052148"/>
    <lineage>
        <taxon>Bacteria</taxon>
        <taxon>Bacteria division WOR-3</taxon>
    </lineage>
</organism>
<dbReference type="SUPFAM" id="SSF53335">
    <property type="entry name" value="S-adenosyl-L-methionine-dependent methyltransferases"/>
    <property type="match status" value="1"/>
</dbReference>
<gene>
    <name evidence="1" type="ORF">ENQ77_00660</name>
</gene>